<evidence type="ECO:0000313" key="9">
    <source>
        <dbReference type="EMBL" id="EEO24809.1"/>
    </source>
</evidence>
<dbReference type="PANTHER" id="PTHR33653">
    <property type="entry name" value="RIBONUCLEASE VAPC2"/>
    <property type="match status" value="1"/>
</dbReference>
<evidence type="ECO:0000259" key="8">
    <source>
        <dbReference type="Pfam" id="PF01850"/>
    </source>
</evidence>
<dbReference type="GO" id="GO:0046872">
    <property type="term" value="F:metal ion binding"/>
    <property type="evidence" value="ECO:0007669"/>
    <property type="project" value="UniProtKB-KW"/>
</dbReference>
<keyword evidence="10" id="KW-1185">Reference proteome</keyword>
<comment type="similarity">
    <text evidence="7">Belongs to the PINc/VapC protein family.</text>
</comment>
<keyword evidence="2" id="KW-1277">Toxin-antitoxin system</keyword>
<evidence type="ECO:0000256" key="7">
    <source>
        <dbReference type="ARBA" id="ARBA00038093"/>
    </source>
</evidence>
<dbReference type="Pfam" id="PF01850">
    <property type="entry name" value="PIN"/>
    <property type="match status" value="1"/>
</dbReference>
<name>C3XIJ1_9HELI</name>
<reference evidence="9 10" key="1">
    <citation type="journal article" date="2014" name="Genome Announc.">
        <title>Draft genome sequences of six enterohepatic helicobacter species isolated from humans and one from rhesus macaques.</title>
        <authorList>
            <person name="Shen Z."/>
            <person name="Sheh A."/>
            <person name="Young S.K."/>
            <person name="Abouelliel A."/>
            <person name="Ward D.V."/>
            <person name="Earl A.M."/>
            <person name="Fox J.G."/>
        </authorList>
    </citation>
    <scope>NUCLEOTIDE SEQUENCE [LARGE SCALE GENOMIC DNA]</scope>
    <source>
        <strain evidence="9 10">ATCC 43879</strain>
    </source>
</reference>
<dbReference type="EMBL" id="ACDN02000067">
    <property type="protein sequence ID" value="EEO24809.1"/>
    <property type="molecule type" value="Genomic_DNA"/>
</dbReference>
<evidence type="ECO:0000256" key="1">
    <source>
        <dbReference type="ARBA" id="ARBA00001946"/>
    </source>
</evidence>
<dbReference type="RefSeq" id="WP_005219793.1">
    <property type="nucleotide sequence ID" value="NZ_KI392040.1"/>
</dbReference>
<evidence type="ECO:0000256" key="2">
    <source>
        <dbReference type="ARBA" id="ARBA00022649"/>
    </source>
</evidence>
<comment type="caution">
    <text evidence="9">The sequence shown here is derived from an EMBL/GenBank/DDBJ whole genome shotgun (WGS) entry which is preliminary data.</text>
</comment>
<dbReference type="InterPro" id="IPR050556">
    <property type="entry name" value="Type_II_TA_system_RNase"/>
</dbReference>
<feature type="domain" description="PIN" evidence="8">
    <location>
        <begin position="4"/>
        <end position="125"/>
    </location>
</feature>
<keyword evidence="5" id="KW-0378">Hydrolase</keyword>
<gene>
    <name evidence="9" type="ORF">HRAG_01866</name>
</gene>
<accession>C3XIJ1</accession>
<evidence type="ECO:0000256" key="4">
    <source>
        <dbReference type="ARBA" id="ARBA00022723"/>
    </source>
</evidence>
<proteinExistence type="inferred from homology"/>
<dbReference type="eggNOG" id="COG1487">
    <property type="taxonomic scope" value="Bacteria"/>
</dbReference>
<dbReference type="SUPFAM" id="SSF88723">
    <property type="entry name" value="PIN domain-like"/>
    <property type="match status" value="1"/>
</dbReference>
<keyword evidence="6" id="KW-0460">Magnesium</keyword>
<dbReference type="Proteomes" id="UP000005085">
    <property type="component" value="Unassembled WGS sequence"/>
</dbReference>
<dbReference type="HOGENOM" id="CLU_118482_5_3_7"/>
<dbReference type="GO" id="GO:0016787">
    <property type="term" value="F:hydrolase activity"/>
    <property type="evidence" value="ECO:0007669"/>
    <property type="project" value="UniProtKB-KW"/>
</dbReference>
<dbReference type="OrthoDB" id="5458135at2"/>
<organism evidence="9 10">
    <name type="scientific">Helicobacter bilis ATCC 43879</name>
    <dbReference type="NCBI Taxonomy" id="613026"/>
    <lineage>
        <taxon>Bacteria</taxon>
        <taxon>Pseudomonadati</taxon>
        <taxon>Campylobacterota</taxon>
        <taxon>Epsilonproteobacteria</taxon>
        <taxon>Campylobacterales</taxon>
        <taxon>Helicobacteraceae</taxon>
        <taxon>Helicobacter</taxon>
    </lineage>
</organism>
<dbReference type="Gene3D" id="3.40.50.1010">
    <property type="entry name" value="5'-nuclease"/>
    <property type="match status" value="1"/>
</dbReference>
<evidence type="ECO:0000256" key="6">
    <source>
        <dbReference type="ARBA" id="ARBA00022842"/>
    </source>
</evidence>
<evidence type="ECO:0000256" key="5">
    <source>
        <dbReference type="ARBA" id="ARBA00022801"/>
    </source>
</evidence>
<dbReference type="InterPro" id="IPR002716">
    <property type="entry name" value="PIN_dom"/>
</dbReference>
<sequence>MAKVMLDTNICIYIINNKPQYIKDRFLQYRIGDIAISSISVAQLYFGVEKSQYKEANTNALNTFLTHLKVIDFTHKEALVYAKIRADLECRKSLIGAMDMLISAVALANDLTLITNNTKEFQRVKNLKMENWV</sequence>
<evidence type="ECO:0000256" key="3">
    <source>
        <dbReference type="ARBA" id="ARBA00022722"/>
    </source>
</evidence>
<dbReference type="AlphaFoldDB" id="C3XIJ1"/>
<evidence type="ECO:0000313" key="10">
    <source>
        <dbReference type="Proteomes" id="UP000005085"/>
    </source>
</evidence>
<dbReference type="CDD" id="cd09881">
    <property type="entry name" value="PIN_VapC4-5_FitB-like"/>
    <property type="match status" value="1"/>
</dbReference>
<protein>
    <recommendedName>
        <fullName evidence="8">PIN domain-containing protein</fullName>
    </recommendedName>
</protein>
<keyword evidence="4" id="KW-0479">Metal-binding</keyword>
<dbReference type="PANTHER" id="PTHR33653:SF1">
    <property type="entry name" value="RIBONUCLEASE VAPC2"/>
    <property type="match status" value="1"/>
</dbReference>
<dbReference type="GO" id="GO:0004518">
    <property type="term" value="F:nuclease activity"/>
    <property type="evidence" value="ECO:0007669"/>
    <property type="project" value="UniProtKB-KW"/>
</dbReference>
<keyword evidence="3" id="KW-0540">Nuclease</keyword>
<comment type="cofactor">
    <cofactor evidence="1">
        <name>Mg(2+)</name>
        <dbReference type="ChEBI" id="CHEBI:18420"/>
    </cofactor>
</comment>
<dbReference type="InterPro" id="IPR029060">
    <property type="entry name" value="PIN-like_dom_sf"/>
</dbReference>